<evidence type="ECO:0000313" key="3">
    <source>
        <dbReference type="Proteomes" id="UP001642487"/>
    </source>
</evidence>
<feature type="compositionally biased region" description="Basic residues" evidence="1">
    <location>
        <begin position="33"/>
        <end position="45"/>
    </location>
</feature>
<feature type="region of interest" description="Disordered" evidence="1">
    <location>
        <begin position="21"/>
        <end position="52"/>
    </location>
</feature>
<name>A0ABP0Y5I6_9ROSI</name>
<feature type="compositionally biased region" description="Basic and acidic residues" evidence="1">
    <location>
        <begin position="21"/>
        <end position="32"/>
    </location>
</feature>
<dbReference type="Proteomes" id="UP001642487">
    <property type="component" value="Chromosome 2"/>
</dbReference>
<evidence type="ECO:0000256" key="1">
    <source>
        <dbReference type="SAM" id="MobiDB-lite"/>
    </source>
</evidence>
<protein>
    <submittedName>
        <fullName evidence="2">Uncharacterized protein</fullName>
    </submittedName>
</protein>
<proteinExistence type="predicted"/>
<sequence length="88" mass="10325">MFSKHCFCFWNLMDALQTLEERGREREREGKKKKEKKKKKKKKEKKTVGSGSAKQTLAILPSTVGGFVVLRIERYFQGIDHCDFFPEI</sequence>
<keyword evidence="3" id="KW-1185">Reference proteome</keyword>
<accession>A0ABP0Y5I6</accession>
<evidence type="ECO:0000313" key="2">
    <source>
        <dbReference type="EMBL" id="CAK9315724.1"/>
    </source>
</evidence>
<dbReference type="EMBL" id="OZ021736">
    <property type="protein sequence ID" value="CAK9315724.1"/>
    <property type="molecule type" value="Genomic_DNA"/>
</dbReference>
<gene>
    <name evidence="2" type="ORF">CITCOLO1_LOCUS7549</name>
</gene>
<organism evidence="2 3">
    <name type="scientific">Citrullus colocynthis</name>
    <name type="common">colocynth</name>
    <dbReference type="NCBI Taxonomy" id="252529"/>
    <lineage>
        <taxon>Eukaryota</taxon>
        <taxon>Viridiplantae</taxon>
        <taxon>Streptophyta</taxon>
        <taxon>Embryophyta</taxon>
        <taxon>Tracheophyta</taxon>
        <taxon>Spermatophyta</taxon>
        <taxon>Magnoliopsida</taxon>
        <taxon>eudicotyledons</taxon>
        <taxon>Gunneridae</taxon>
        <taxon>Pentapetalae</taxon>
        <taxon>rosids</taxon>
        <taxon>fabids</taxon>
        <taxon>Cucurbitales</taxon>
        <taxon>Cucurbitaceae</taxon>
        <taxon>Benincaseae</taxon>
        <taxon>Citrullus</taxon>
    </lineage>
</organism>
<reference evidence="2 3" key="1">
    <citation type="submission" date="2024-03" db="EMBL/GenBank/DDBJ databases">
        <authorList>
            <person name="Gkanogiannis A."/>
            <person name="Becerra Lopez-Lavalle L."/>
        </authorList>
    </citation>
    <scope>NUCLEOTIDE SEQUENCE [LARGE SCALE GENOMIC DNA]</scope>
</reference>